<feature type="non-terminal residue" evidence="4">
    <location>
        <position position="427"/>
    </location>
</feature>
<keyword evidence="2" id="KW-0456">Lyase</keyword>
<dbReference type="PANTHER" id="PTHR36566">
    <property type="entry name" value="NICKEL INSERTION PROTEIN-RELATED"/>
    <property type="match status" value="1"/>
</dbReference>
<dbReference type="Proteomes" id="UP000824024">
    <property type="component" value="Unassembled WGS sequence"/>
</dbReference>
<sequence>MKSLYIECKMGAAGDMLMGALYELLPQEEQQDFLDTMNRLFGPDITVRAISGSSNHISGTRMEVKVFGKEEDEYAHEHHHEGHEHHHEDHEHYHEGRDHHHEGHDHHHEGHHHHHEGHHHHGGHEHNSYQEILHRIGHLDLPEKVKADAGAVYKLIGDAESKVHQTSLEHIHFHEVGSLDALADVVGCCWLMDRIGAGQVTVSPVCVGNGQVRCAHGILPVPAPATAEIIKGMPSYASDFDGELLTPTGAALLKHFADNFGGMPVMEIEKTGYGVGTRQYAQANCVRLFLGNTVWENTSGEDDFSDTVTEISCNLDDMTAEATGALYDTLLNEGALDVWTVPICMKKSRSGIQLNVLCKPKDQDEMIRILLEQTTTQGVRYHTRKRQKLKSRFETVETKYGKIAIKISEGRGIRKIKPEYEDVVLAA</sequence>
<gene>
    <name evidence="4" type="primary">larC</name>
    <name evidence="4" type="ORF">IAA08_12470</name>
</gene>
<dbReference type="EMBL" id="DXCH01000334">
    <property type="protein sequence ID" value="HIZ08736.1"/>
    <property type="molecule type" value="Genomic_DNA"/>
</dbReference>
<evidence type="ECO:0000313" key="4">
    <source>
        <dbReference type="EMBL" id="HIZ08736.1"/>
    </source>
</evidence>
<feature type="compositionally biased region" description="Basic and acidic residues" evidence="3">
    <location>
        <begin position="75"/>
        <end position="108"/>
    </location>
</feature>
<dbReference type="NCBIfam" id="TIGR00299">
    <property type="entry name" value="nickel pincer cofactor biosynthesis protein LarC"/>
    <property type="match status" value="1"/>
</dbReference>
<protein>
    <submittedName>
        <fullName evidence="4">Nickel pincer cofactor biosynthesis protein LarC</fullName>
    </submittedName>
</protein>
<dbReference type="GO" id="GO:0016829">
    <property type="term" value="F:lyase activity"/>
    <property type="evidence" value="ECO:0007669"/>
    <property type="project" value="UniProtKB-KW"/>
</dbReference>
<reference evidence="4" key="2">
    <citation type="submission" date="2021-04" db="EMBL/GenBank/DDBJ databases">
        <authorList>
            <person name="Gilroy R."/>
        </authorList>
    </citation>
    <scope>NUCLEOTIDE SEQUENCE</scope>
    <source>
        <strain evidence="4">CHK192-9172</strain>
    </source>
</reference>
<dbReference type="AlphaFoldDB" id="A0A9D2D5C0"/>
<comment type="caution">
    <text evidence="4">The sequence shown here is derived from an EMBL/GenBank/DDBJ whole genome shotgun (WGS) entry which is preliminary data.</text>
</comment>
<evidence type="ECO:0000256" key="2">
    <source>
        <dbReference type="ARBA" id="ARBA00023239"/>
    </source>
</evidence>
<keyword evidence="1" id="KW-0533">Nickel</keyword>
<name>A0A9D2D5C0_9FIRM</name>
<dbReference type="InterPro" id="IPR002822">
    <property type="entry name" value="Ni_insertion"/>
</dbReference>
<dbReference type="PANTHER" id="PTHR36566:SF1">
    <property type="entry name" value="PYRIDINIUM-3,5-BISTHIOCARBOXYLIC ACID MONONUCLEOTIDE NICKEL INSERTION PROTEIN"/>
    <property type="match status" value="1"/>
</dbReference>
<dbReference type="Pfam" id="PF01969">
    <property type="entry name" value="Ni_insertion"/>
    <property type="match status" value="1"/>
</dbReference>
<accession>A0A9D2D5C0</accession>
<organism evidence="4 5">
    <name type="scientific">Candidatus Eubacterium avistercoris</name>
    <dbReference type="NCBI Taxonomy" id="2838567"/>
    <lineage>
        <taxon>Bacteria</taxon>
        <taxon>Bacillati</taxon>
        <taxon>Bacillota</taxon>
        <taxon>Clostridia</taxon>
        <taxon>Eubacteriales</taxon>
        <taxon>Eubacteriaceae</taxon>
        <taxon>Eubacterium</taxon>
    </lineage>
</organism>
<feature type="compositionally biased region" description="Basic residues" evidence="3">
    <location>
        <begin position="109"/>
        <end position="123"/>
    </location>
</feature>
<feature type="region of interest" description="Disordered" evidence="3">
    <location>
        <begin position="75"/>
        <end position="127"/>
    </location>
</feature>
<evidence type="ECO:0000313" key="5">
    <source>
        <dbReference type="Proteomes" id="UP000824024"/>
    </source>
</evidence>
<dbReference type="Gene3D" id="3.30.70.1380">
    <property type="entry name" value="Transcriptional regulatory protein pf0864 domain like"/>
    <property type="match status" value="1"/>
</dbReference>
<evidence type="ECO:0000256" key="3">
    <source>
        <dbReference type="SAM" id="MobiDB-lite"/>
    </source>
</evidence>
<evidence type="ECO:0000256" key="1">
    <source>
        <dbReference type="ARBA" id="ARBA00022596"/>
    </source>
</evidence>
<reference evidence="4" key="1">
    <citation type="journal article" date="2021" name="PeerJ">
        <title>Extensive microbial diversity within the chicken gut microbiome revealed by metagenomics and culture.</title>
        <authorList>
            <person name="Gilroy R."/>
            <person name="Ravi A."/>
            <person name="Getino M."/>
            <person name="Pursley I."/>
            <person name="Horton D.L."/>
            <person name="Alikhan N.F."/>
            <person name="Baker D."/>
            <person name="Gharbi K."/>
            <person name="Hall N."/>
            <person name="Watson M."/>
            <person name="Adriaenssens E.M."/>
            <person name="Foster-Nyarko E."/>
            <person name="Jarju S."/>
            <person name="Secka A."/>
            <person name="Antonio M."/>
            <person name="Oren A."/>
            <person name="Chaudhuri R.R."/>
            <person name="La Ragione R."/>
            <person name="Hildebrand F."/>
            <person name="Pallen M.J."/>
        </authorList>
    </citation>
    <scope>NUCLEOTIDE SEQUENCE</scope>
    <source>
        <strain evidence="4">CHK192-9172</strain>
    </source>
</reference>
<proteinExistence type="predicted"/>